<gene>
    <name evidence="2" type="ORF">PHYPSEUDO_008021</name>
</gene>
<sequence>MHQLQSDIRTRDPKLLLRLSQQKLQILARRRKDEENQVARRLAPSISLPSMNVHSALEQAGWNNPGLESSSVYDVIHVMRKGRQSLRRKHRQPAQGEGIRNGSKRNAQLSRSLESCASDLACRVSPYESKVVPTTKYRSNGGSNGKRVVRKNANR</sequence>
<evidence type="ECO:0000256" key="1">
    <source>
        <dbReference type="SAM" id="MobiDB-lite"/>
    </source>
</evidence>
<dbReference type="EMBL" id="JAGDFM010000322">
    <property type="protein sequence ID" value="KAG7379899.1"/>
    <property type="molecule type" value="Genomic_DNA"/>
</dbReference>
<feature type="region of interest" description="Disordered" evidence="1">
    <location>
        <begin position="83"/>
        <end position="107"/>
    </location>
</feature>
<reference evidence="2" key="1">
    <citation type="submission" date="2021-02" db="EMBL/GenBank/DDBJ databases">
        <authorList>
            <person name="Palmer J.M."/>
        </authorList>
    </citation>
    <scope>NUCLEOTIDE SEQUENCE</scope>
    <source>
        <strain evidence="2">SCRP734</strain>
    </source>
</reference>
<dbReference type="AlphaFoldDB" id="A0A8T1VI84"/>
<protein>
    <submittedName>
        <fullName evidence="2">Uncharacterized protein</fullName>
    </submittedName>
</protein>
<name>A0A8T1VI84_9STRA</name>
<feature type="compositionally biased region" description="Basic residues" evidence="1">
    <location>
        <begin position="83"/>
        <end position="92"/>
    </location>
</feature>
<comment type="caution">
    <text evidence="2">The sequence shown here is derived from an EMBL/GenBank/DDBJ whole genome shotgun (WGS) entry which is preliminary data.</text>
</comment>
<dbReference type="Proteomes" id="UP000694044">
    <property type="component" value="Unassembled WGS sequence"/>
</dbReference>
<evidence type="ECO:0000313" key="2">
    <source>
        <dbReference type="EMBL" id="KAG7379899.1"/>
    </source>
</evidence>
<accession>A0A8T1VI84</accession>
<dbReference type="OrthoDB" id="128463at2759"/>
<feature type="region of interest" description="Disordered" evidence="1">
    <location>
        <begin position="133"/>
        <end position="155"/>
    </location>
</feature>
<evidence type="ECO:0000313" key="3">
    <source>
        <dbReference type="Proteomes" id="UP000694044"/>
    </source>
</evidence>
<keyword evidence="3" id="KW-1185">Reference proteome</keyword>
<organism evidence="2 3">
    <name type="scientific">Phytophthora pseudosyringae</name>
    <dbReference type="NCBI Taxonomy" id="221518"/>
    <lineage>
        <taxon>Eukaryota</taxon>
        <taxon>Sar</taxon>
        <taxon>Stramenopiles</taxon>
        <taxon>Oomycota</taxon>
        <taxon>Peronosporomycetes</taxon>
        <taxon>Peronosporales</taxon>
        <taxon>Peronosporaceae</taxon>
        <taxon>Phytophthora</taxon>
    </lineage>
</organism>
<proteinExistence type="predicted"/>